<protein>
    <submittedName>
        <fullName evidence="1">Uncharacterized protein</fullName>
    </submittedName>
</protein>
<proteinExistence type="predicted"/>
<comment type="caution">
    <text evidence="1">The sequence shown here is derived from an EMBL/GenBank/DDBJ whole genome shotgun (WGS) entry which is preliminary data.</text>
</comment>
<sequence>MRAGSEWTAKSLQYKCDENATVVIVGCLTPSGILVSIGEIKWVNGEDFECKMNSKGIPVLSSLRKAKCKDDEGKERTQGYILVNDEVPNGQLNRFSTNVMKMLQSLLSGRPHIIWNVNGEDMECKKDSKGIPVLAALGKT</sequence>
<evidence type="ECO:0000313" key="1">
    <source>
        <dbReference type="EMBL" id="KAJ1368725.1"/>
    </source>
</evidence>
<reference evidence="1" key="1">
    <citation type="submission" date="2021-06" db="EMBL/GenBank/DDBJ databases">
        <title>Parelaphostrongylus tenuis whole genome reference sequence.</title>
        <authorList>
            <person name="Garwood T.J."/>
            <person name="Larsen P.A."/>
            <person name="Fountain-Jones N.M."/>
            <person name="Garbe J.R."/>
            <person name="Macchietto M.G."/>
            <person name="Kania S.A."/>
            <person name="Gerhold R.W."/>
            <person name="Richards J.E."/>
            <person name="Wolf T.M."/>
        </authorList>
    </citation>
    <scope>NUCLEOTIDE SEQUENCE</scope>
    <source>
        <strain evidence="1">MNPRO001-30</strain>
        <tissue evidence="1">Meninges</tissue>
    </source>
</reference>
<gene>
    <name evidence="1" type="ORF">KIN20_029984</name>
</gene>
<accession>A0AAD5R360</accession>
<organism evidence="1 2">
    <name type="scientific">Parelaphostrongylus tenuis</name>
    <name type="common">Meningeal worm</name>
    <dbReference type="NCBI Taxonomy" id="148309"/>
    <lineage>
        <taxon>Eukaryota</taxon>
        <taxon>Metazoa</taxon>
        <taxon>Ecdysozoa</taxon>
        <taxon>Nematoda</taxon>
        <taxon>Chromadorea</taxon>
        <taxon>Rhabditida</taxon>
        <taxon>Rhabditina</taxon>
        <taxon>Rhabditomorpha</taxon>
        <taxon>Strongyloidea</taxon>
        <taxon>Metastrongylidae</taxon>
        <taxon>Parelaphostrongylus</taxon>
    </lineage>
</organism>
<dbReference type="AlphaFoldDB" id="A0AAD5R360"/>
<name>A0AAD5R360_PARTN</name>
<evidence type="ECO:0000313" key="2">
    <source>
        <dbReference type="Proteomes" id="UP001196413"/>
    </source>
</evidence>
<dbReference type="EMBL" id="JAHQIW010006280">
    <property type="protein sequence ID" value="KAJ1368725.1"/>
    <property type="molecule type" value="Genomic_DNA"/>
</dbReference>
<keyword evidence="2" id="KW-1185">Reference proteome</keyword>
<dbReference type="Proteomes" id="UP001196413">
    <property type="component" value="Unassembled WGS sequence"/>
</dbReference>